<proteinExistence type="predicted"/>
<dbReference type="EMBL" id="FTOI01000019">
    <property type="protein sequence ID" value="SIT03778.1"/>
    <property type="molecule type" value="Genomic_DNA"/>
</dbReference>
<organism evidence="2 3">
    <name type="scientific">Kaistella chaponensis</name>
    <dbReference type="NCBI Taxonomy" id="713588"/>
    <lineage>
        <taxon>Bacteria</taxon>
        <taxon>Pseudomonadati</taxon>
        <taxon>Bacteroidota</taxon>
        <taxon>Flavobacteriia</taxon>
        <taxon>Flavobacteriales</taxon>
        <taxon>Weeksellaceae</taxon>
        <taxon>Chryseobacterium group</taxon>
        <taxon>Kaistella</taxon>
    </lineage>
</organism>
<dbReference type="STRING" id="713588.SAMN05421789_11915"/>
<reference evidence="3" key="1">
    <citation type="submission" date="2017-01" db="EMBL/GenBank/DDBJ databases">
        <authorList>
            <person name="Varghese N."/>
            <person name="Submissions S."/>
        </authorList>
    </citation>
    <scope>NUCLEOTIDE SEQUENCE [LARGE SCALE GENOMIC DNA]</scope>
    <source>
        <strain evidence="3">DSM 23145</strain>
    </source>
</reference>
<gene>
    <name evidence="2" type="ORF">SAMN05421789_11915</name>
</gene>
<keyword evidence="3" id="KW-1185">Reference proteome</keyword>
<feature type="transmembrane region" description="Helical" evidence="1">
    <location>
        <begin position="45"/>
        <end position="61"/>
    </location>
</feature>
<dbReference type="Proteomes" id="UP000185839">
    <property type="component" value="Unassembled WGS sequence"/>
</dbReference>
<accession>A0A1N7NZR6</accession>
<feature type="transmembrane region" description="Helical" evidence="1">
    <location>
        <begin position="73"/>
        <end position="93"/>
    </location>
</feature>
<name>A0A1N7NZR6_9FLAO</name>
<protein>
    <submittedName>
        <fullName evidence="2">Uncharacterized protein</fullName>
    </submittedName>
</protein>
<keyword evidence="1" id="KW-1133">Transmembrane helix</keyword>
<evidence type="ECO:0000313" key="2">
    <source>
        <dbReference type="EMBL" id="SIT03778.1"/>
    </source>
</evidence>
<feature type="transmembrane region" description="Helical" evidence="1">
    <location>
        <begin position="208"/>
        <end position="225"/>
    </location>
</feature>
<dbReference type="RefSeq" id="WP_076388614.1">
    <property type="nucleotide sequence ID" value="NZ_FTOI01000019.1"/>
</dbReference>
<keyword evidence="1" id="KW-0472">Membrane</keyword>
<sequence>MKKIFNHLIFRIQQGFRILNLNPKISLPILIVTGVLIAVKLPSNYYYPAIFFGLTLIFHINRKDIPFLKKVFVKNWRMIIYIESAIIYALLLLGNINYILDNFGSSLFFVLILFSFLFPKTKPDFSLKWNFIPESLFEWRSFLRKNTWFAIIGYVIIILSAYQTALLIFVGIFILDFFSNIYEHNESKEMLEIYFKKHSFEEKLKSNVYFFNLLLLPTYLGFLILNSKDSIYLIYYIVFMNLYFLLILTRKYKVYNHKEKTNYFNMGVFLEYFFCSITVIPAIFVLRENIRTSKKNIKLYVGS</sequence>
<feature type="transmembrane region" description="Helical" evidence="1">
    <location>
        <begin position="232"/>
        <end position="249"/>
    </location>
</feature>
<evidence type="ECO:0000313" key="3">
    <source>
        <dbReference type="Proteomes" id="UP000185839"/>
    </source>
</evidence>
<feature type="transmembrane region" description="Helical" evidence="1">
    <location>
        <begin position="99"/>
        <end position="118"/>
    </location>
</feature>
<feature type="transmembrane region" description="Helical" evidence="1">
    <location>
        <begin position="148"/>
        <end position="175"/>
    </location>
</feature>
<evidence type="ECO:0000256" key="1">
    <source>
        <dbReference type="SAM" id="Phobius"/>
    </source>
</evidence>
<keyword evidence="1" id="KW-0812">Transmembrane</keyword>
<feature type="transmembrane region" description="Helical" evidence="1">
    <location>
        <begin position="21"/>
        <end position="39"/>
    </location>
</feature>
<dbReference type="AlphaFoldDB" id="A0A1N7NZR6"/>
<feature type="transmembrane region" description="Helical" evidence="1">
    <location>
        <begin position="269"/>
        <end position="286"/>
    </location>
</feature>
<dbReference type="OrthoDB" id="1274135at2"/>